<evidence type="ECO:0000256" key="3">
    <source>
        <dbReference type="ARBA" id="ARBA00022964"/>
    </source>
</evidence>
<dbReference type="CDD" id="cd10548">
    <property type="entry name" value="cupin_CDO"/>
    <property type="match status" value="1"/>
</dbReference>
<dbReference type="PANTHER" id="PTHR12918">
    <property type="entry name" value="CYSTEINE DIOXYGENASE"/>
    <property type="match status" value="1"/>
</dbReference>
<evidence type="ECO:0000313" key="9">
    <source>
        <dbReference type="Proteomes" id="UP000007113"/>
    </source>
</evidence>
<dbReference type="OrthoDB" id="7059163at2"/>
<evidence type="ECO:0000259" key="7">
    <source>
        <dbReference type="PROSITE" id="PS50206"/>
    </source>
</evidence>
<dbReference type="eggNOG" id="COG0607">
    <property type="taxonomic scope" value="Bacteria"/>
</dbReference>
<accession>G8NVI8</accession>
<dbReference type="eggNOG" id="COG5553">
    <property type="taxonomic scope" value="Bacteria"/>
</dbReference>
<dbReference type="HOGENOM" id="CLU_076361_0_0_0"/>
<reference evidence="8 9" key="1">
    <citation type="submission" date="2011-11" db="EMBL/GenBank/DDBJ databases">
        <title>Complete sequence of Granulicella mallensis MP5ACTX8.</title>
        <authorList>
            <consortium name="US DOE Joint Genome Institute"/>
            <person name="Lucas S."/>
            <person name="Copeland A."/>
            <person name="Lapidus A."/>
            <person name="Cheng J.-F."/>
            <person name="Goodwin L."/>
            <person name="Pitluck S."/>
            <person name="Peters L."/>
            <person name="Lu M."/>
            <person name="Detter J.C."/>
            <person name="Han C."/>
            <person name="Tapia R."/>
            <person name="Land M."/>
            <person name="Hauser L."/>
            <person name="Kyrpides N."/>
            <person name="Ivanova N."/>
            <person name="Mikhailova N."/>
            <person name="Pagani I."/>
            <person name="Rawat S."/>
            <person name="Mannisto M."/>
            <person name="Haggblom M."/>
            <person name="Woyke T."/>
        </authorList>
    </citation>
    <scope>NUCLEOTIDE SEQUENCE [LARGE SCALE GENOMIC DNA]</scope>
    <source>
        <strain evidence="9">ATCC BAA-1857 / DSM 23137 / MP5ACTX8</strain>
    </source>
</reference>
<dbReference type="Proteomes" id="UP000007113">
    <property type="component" value="Chromosome"/>
</dbReference>
<dbReference type="RefSeq" id="WP_014266534.1">
    <property type="nucleotide sequence ID" value="NC_016631.1"/>
</dbReference>
<dbReference type="Gene3D" id="3.40.250.10">
    <property type="entry name" value="Rhodanese-like domain"/>
    <property type="match status" value="1"/>
</dbReference>
<keyword evidence="4" id="KW-0560">Oxidoreductase</keyword>
<evidence type="ECO:0000256" key="5">
    <source>
        <dbReference type="ARBA" id="ARBA00023004"/>
    </source>
</evidence>
<keyword evidence="3 8" id="KW-0223">Dioxygenase</keyword>
<evidence type="ECO:0000256" key="1">
    <source>
        <dbReference type="ARBA" id="ARBA00006622"/>
    </source>
</evidence>
<name>G8NVI8_GRAMM</name>
<evidence type="ECO:0000313" key="8">
    <source>
        <dbReference type="EMBL" id="AEU37660.1"/>
    </source>
</evidence>
<protein>
    <submittedName>
        <fullName evidence="8">Cysteine dioxygenase type I</fullName>
    </submittedName>
</protein>
<dbReference type="InterPro" id="IPR010300">
    <property type="entry name" value="CDO_1"/>
</dbReference>
<dbReference type="Pfam" id="PF00581">
    <property type="entry name" value="Rhodanese"/>
    <property type="match status" value="1"/>
</dbReference>
<dbReference type="PROSITE" id="PS50206">
    <property type="entry name" value="RHODANESE_3"/>
    <property type="match status" value="1"/>
</dbReference>
<feature type="binding site" evidence="6">
    <location>
        <position position="85"/>
    </location>
    <ligand>
        <name>Fe cation</name>
        <dbReference type="ChEBI" id="CHEBI:24875"/>
        <note>catalytic</note>
    </ligand>
</feature>
<dbReference type="InterPro" id="IPR001763">
    <property type="entry name" value="Rhodanese-like_dom"/>
</dbReference>
<feature type="binding site" evidence="6">
    <location>
        <position position="87"/>
    </location>
    <ligand>
        <name>Fe cation</name>
        <dbReference type="ChEBI" id="CHEBI:24875"/>
        <note>catalytic</note>
    </ligand>
</feature>
<dbReference type="Pfam" id="PF05995">
    <property type="entry name" value="CDO_I"/>
    <property type="match status" value="1"/>
</dbReference>
<dbReference type="GO" id="GO:0016702">
    <property type="term" value="F:oxidoreductase activity, acting on single donors with incorporation of molecular oxygen, incorporation of two atoms of oxygen"/>
    <property type="evidence" value="ECO:0007669"/>
    <property type="project" value="InterPro"/>
</dbReference>
<organism evidence="8 9">
    <name type="scientific">Granulicella mallensis (strain ATCC BAA-1857 / DSM 23137 / MP5ACTX8)</name>
    <dbReference type="NCBI Taxonomy" id="682795"/>
    <lineage>
        <taxon>Bacteria</taxon>
        <taxon>Pseudomonadati</taxon>
        <taxon>Acidobacteriota</taxon>
        <taxon>Terriglobia</taxon>
        <taxon>Terriglobales</taxon>
        <taxon>Acidobacteriaceae</taxon>
        <taxon>Granulicella</taxon>
    </lineage>
</organism>
<feature type="domain" description="Rhodanese" evidence="7">
    <location>
        <begin position="217"/>
        <end position="315"/>
    </location>
</feature>
<comment type="similarity">
    <text evidence="1">Belongs to the cysteine dioxygenase family.</text>
</comment>
<dbReference type="SMART" id="SM00450">
    <property type="entry name" value="RHOD"/>
    <property type="match status" value="1"/>
</dbReference>
<keyword evidence="2 6" id="KW-0479">Metal-binding</keyword>
<dbReference type="KEGG" id="gma:AciX8_3362"/>
<evidence type="ECO:0000256" key="6">
    <source>
        <dbReference type="PIRSR" id="PIRSR610300-51"/>
    </source>
</evidence>
<dbReference type="AlphaFoldDB" id="G8NVI8"/>
<evidence type="ECO:0000256" key="2">
    <source>
        <dbReference type="ARBA" id="ARBA00022723"/>
    </source>
</evidence>
<keyword evidence="5 6" id="KW-0408">Iron</keyword>
<feature type="binding site" evidence="6">
    <location>
        <position position="127"/>
    </location>
    <ligand>
        <name>Fe cation</name>
        <dbReference type="ChEBI" id="CHEBI:24875"/>
        <note>catalytic</note>
    </ligand>
</feature>
<dbReference type="Gene3D" id="2.60.120.10">
    <property type="entry name" value="Jelly Rolls"/>
    <property type="match status" value="1"/>
</dbReference>
<dbReference type="SUPFAM" id="SSF52821">
    <property type="entry name" value="Rhodanese/Cell cycle control phosphatase"/>
    <property type="match status" value="1"/>
</dbReference>
<sequence length="325" mass="35486">MQLATQEPFVQAAINTWTAAESQIGATPKTPEELASIVSQFASSEGWLDGVRLRADDRWYERLYHGPDHDIWVISWMPGQSTGFHDHGESAGAFVVATGILEEHRPGEQTRVIPPGHPRAFGSEYAHDVRNASLAPAISIHAYSPPLTDMNEYELEGNQLVPRESVSERAETLNQERHVQNPNPTKPAGALSIEQLLTAARARLRRLSPEKANEAVDKTGAILVDIRPEGQRAIEGSIPGALIVERNVLEWRFDPASSARLPVANDHDFQVIVFCSEGYTSSLAAASLQDLGLWRATDVVGGFHAWHAAGLPIVPPGKAPQNLSR</sequence>
<proteinExistence type="inferred from homology"/>
<dbReference type="EMBL" id="CP003130">
    <property type="protein sequence ID" value="AEU37660.1"/>
    <property type="molecule type" value="Genomic_DNA"/>
</dbReference>
<evidence type="ECO:0000256" key="4">
    <source>
        <dbReference type="ARBA" id="ARBA00023002"/>
    </source>
</evidence>
<keyword evidence="9" id="KW-1185">Reference proteome</keyword>
<dbReference type="InterPro" id="IPR014710">
    <property type="entry name" value="RmlC-like_jellyroll"/>
</dbReference>
<dbReference type="GO" id="GO:0008198">
    <property type="term" value="F:ferrous iron binding"/>
    <property type="evidence" value="ECO:0007669"/>
    <property type="project" value="TreeGrafter"/>
</dbReference>
<dbReference type="STRING" id="682795.AciX8_3362"/>
<dbReference type="InterPro" id="IPR036873">
    <property type="entry name" value="Rhodanese-like_dom_sf"/>
</dbReference>
<dbReference type="PANTHER" id="PTHR12918:SF1">
    <property type="entry name" value="CYSTEINE DIOXYGENASE TYPE 1"/>
    <property type="match status" value="1"/>
</dbReference>
<dbReference type="InterPro" id="IPR011051">
    <property type="entry name" value="RmlC_Cupin_sf"/>
</dbReference>
<dbReference type="SUPFAM" id="SSF51182">
    <property type="entry name" value="RmlC-like cupins"/>
    <property type="match status" value="1"/>
</dbReference>
<gene>
    <name evidence="8" type="ordered locus">AciX8_3362</name>
</gene>